<organism evidence="2 3">
    <name type="scientific">Venatoribacter cucullus</name>
    <dbReference type="NCBI Taxonomy" id="2661630"/>
    <lineage>
        <taxon>Bacteria</taxon>
        <taxon>Pseudomonadati</taxon>
        <taxon>Pseudomonadota</taxon>
        <taxon>Gammaproteobacteria</taxon>
        <taxon>Oceanospirillales</taxon>
        <taxon>Oceanospirillaceae</taxon>
        <taxon>Venatoribacter</taxon>
    </lineage>
</organism>
<dbReference type="AlphaFoldDB" id="A0A9X7UVY0"/>
<reference evidence="2 3" key="1">
    <citation type="submission" date="2019-11" db="EMBL/GenBank/DDBJ databases">
        <title>Venatorbacter sp. nov. a predator of Campylobacter and other Gram-negative bacteria.</title>
        <authorList>
            <person name="Saeedi A."/>
            <person name="Cummings N.J."/>
            <person name="Connerton I.F."/>
            <person name="Connerton P.L."/>
        </authorList>
    </citation>
    <scope>NUCLEOTIDE SEQUENCE [LARGE SCALE GENOMIC DNA]</scope>
    <source>
        <strain evidence="2">XL5</strain>
    </source>
</reference>
<gene>
    <name evidence="2" type="ORF">GJQ55_05415</name>
</gene>
<dbReference type="EMBL" id="CP046056">
    <property type="protein sequence ID" value="QQD23949.1"/>
    <property type="molecule type" value="Genomic_DNA"/>
</dbReference>
<dbReference type="Proteomes" id="UP000596074">
    <property type="component" value="Chromosome"/>
</dbReference>
<keyword evidence="3" id="KW-1185">Reference proteome</keyword>
<dbReference type="RefSeq" id="WP_228346496.1">
    <property type="nucleotide sequence ID" value="NZ_CP046056.1"/>
</dbReference>
<name>A0A9X7UVY0_9GAMM</name>
<evidence type="ECO:0000313" key="3">
    <source>
        <dbReference type="Proteomes" id="UP000596074"/>
    </source>
</evidence>
<proteinExistence type="predicted"/>
<accession>A0A9X7UVY0</accession>
<feature type="region of interest" description="Disordered" evidence="1">
    <location>
        <begin position="1"/>
        <end position="21"/>
    </location>
</feature>
<dbReference type="KEGG" id="vcw:GJQ55_05415"/>
<protein>
    <submittedName>
        <fullName evidence="2">Uncharacterized protein</fullName>
    </submittedName>
</protein>
<evidence type="ECO:0000313" key="2">
    <source>
        <dbReference type="EMBL" id="QQD23949.1"/>
    </source>
</evidence>
<sequence>MTSDIHHDEQGKPLSHSESEKRRLEREAAKFFMRAYEKQFHQPMRHIWHNQPAKPDISCFLNGEELDLEIAHLYASEQEARIAAGDNPPPAAADQYQGEEHFWAYLADLASMESGRKLHTALQRILTSKARKRYHSNRVWLVIRNASPLWQHDDFLPIVRHLVLPPHHFEQIWLLTDFNGENPLLRLGPGYQGC</sequence>
<evidence type="ECO:0000256" key="1">
    <source>
        <dbReference type="SAM" id="MobiDB-lite"/>
    </source>
</evidence>